<evidence type="ECO:0000256" key="1">
    <source>
        <dbReference type="SAM" id="MobiDB-lite"/>
    </source>
</evidence>
<sequence length="172" mass="18465">MTRSSQTIESLPNPERFTADARSVMVVAITTRQFRALGRATGLTEKLEMTGPLMDVDLTTEGGRYAARHAIAAVLEPWFAARTLAEVRAVFHGSGVLWGPYQTFRQLVEEDPRCSTQNPLFSWIDQPGIGTLLAPGSPLVFSGDPTPAAAPAPRLGADTDILHSPVPQPVSG</sequence>
<evidence type="ECO:0000313" key="2">
    <source>
        <dbReference type="EMBL" id="MFA3843921.1"/>
    </source>
</evidence>
<keyword evidence="2" id="KW-0808">Transferase</keyword>
<feature type="region of interest" description="Disordered" evidence="1">
    <location>
        <begin position="144"/>
        <end position="172"/>
    </location>
</feature>
<dbReference type="GO" id="GO:0016740">
    <property type="term" value="F:transferase activity"/>
    <property type="evidence" value="ECO:0007669"/>
    <property type="project" value="UniProtKB-KW"/>
</dbReference>
<dbReference type="InterPro" id="IPR023606">
    <property type="entry name" value="CoA-Trfase_III_dom_1_sf"/>
</dbReference>
<dbReference type="SUPFAM" id="SSF89796">
    <property type="entry name" value="CoA-transferase family III (CaiB/BaiF)"/>
    <property type="match status" value="1"/>
</dbReference>
<protein>
    <submittedName>
        <fullName evidence="2">CoA transferase</fullName>
    </submittedName>
</protein>
<gene>
    <name evidence="2" type="ORF">ACEG43_49030</name>
</gene>
<evidence type="ECO:0000313" key="3">
    <source>
        <dbReference type="Proteomes" id="UP001571476"/>
    </source>
</evidence>
<accession>A0ABV4SZN9</accession>
<comment type="caution">
    <text evidence="2">The sequence shown here is derived from an EMBL/GenBank/DDBJ whole genome shotgun (WGS) entry which is preliminary data.</text>
</comment>
<dbReference type="InterPro" id="IPR044855">
    <property type="entry name" value="CoA-Trfase_III_dom3_sf"/>
</dbReference>
<dbReference type="Pfam" id="PF02515">
    <property type="entry name" value="CoA_transf_3"/>
    <property type="match status" value="1"/>
</dbReference>
<dbReference type="Proteomes" id="UP001571476">
    <property type="component" value="Unassembled WGS sequence"/>
</dbReference>
<proteinExistence type="predicted"/>
<name>A0ABV4SZN9_9ACTN</name>
<dbReference type="Gene3D" id="3.30.1540.10">
    <property type="entry name" value="formyl-coa transferase, domain 3"/>
    <property type="match status" value="1"/>
</dbReference>
<organism evidence="2 3">
    <name type="scientific">Streptomyces aureus</name>
    <dbReference type="NCBI Taxonomy" id="193461"/>
    <lineage>
        <taxon>Bacteria</taxon>
        <taxon>Bacillati</taxon>
        <taxon>Actinomycetota</taxon>
        <taxon>Actinomycetes</taxon>
        <taxon>Kitasatosporales</taxon>
        <taxon>Streptomycetaceae</taxon>
        <taxon>Streptomyces</taxon>
    </lineage>
</organism>
<reference evidence="2 3" key="1">
    <citation type="submission" date="2024-08" db="EMBL/GenBank/DDBJ databases">
        <title>Genome sequence of Streptomyces aureus CACIA-1.46HGO.</title>
        <authorList>
            <person name="Evangelista-Martinez Z."/>
        </authorList>
    </citation>
    <scope>NUCLEOTIDE SEQUENCE [LARGE SCALE GENOMIC DNA]</scope>
    <source>
        <strain evidence="2 3">CACIA-1.46HGO</strain>
    </source>
</reference>
<dbReference type="Gene3D" id="3.40.50.10540">
    <property type="entry name" value="Crotonobetainyl-coa:carnitine coa-transferase, domain 1"/>
    <property type="match status" value="1"/>
</dbReference>
<keyword evidence="3" id="KW-1185">Reference proteome</keyword>
<dbReference type="InterPro" id="IPR003673">
    <property type="entry name" value="CoA-Trfase_fam_III"/>
</dbReference>
<dbReference type="EMBL" id="JBGOSP010000112">
    <property type="protein sequence ID" value="MFA3843921.1"/>
    <property type="molecule type" value="Genomic_DNA"/>
</dbReference>